<feature type="transmembrane region" description="Helical" evidence="1">
    <location>
        <begin position="209"/>
        <end position="232"/>
    </location>
</feature>
<feature type="transmembrane region" description="Helical" evidence="1">
    <location>
        <begin position="6"/>
        <end position="26"/>
    </location>
</feature>
<feature type="transmembrane region" description="Helical" evidence="1">
    <location>
        <begin position="171"/>
        <end position="189"/>
    </location>
</feature>
<gene>
    <name evidence="2" type="ORF">GCM10011507_32410</name>
</gene>
<feature type="transmembrane region" description="Helical" evidence="1">
    <location>
        <begin position="76"/>
        <end position="97"/>
    </location>
</feature>
<evidence type="ECO:0000256" key="1">
    <source>
        <dbReference type="SAM" id="Phobius"/>
    </source>
</evidence>
<accession>A0A916W8Y0</accession>
<comment type="caution">
    <text evidence="2">The sequence shown here is derived from an EMBL/GenBank/DDBJ whole genome shotgun (WGS) entry which is preliminary data.</text>
</comment>
<feature type="transmembrane region" description="Helical" evidence="1">
    <location>
        <begin position="46"/>
        <end position="64"/>
    </location>
</feature>
<dbReference type="RefSeq" id="WP_188760575.1">
    <property type="nucleotide sequence ID" value="NZ_BMJB01000003.1"/>
</dbReference>
<reference evidence="2" key="2">
    <citation type="submission" date="2020-09" db="EMBL/GenBank/DDBJ databases">
        <authorList>
            <person name="Sun Q."/>
            <person name="Zhou Y."/>
        </authorList>
    </citation>
    <scope>NUCLEOTIDE SEQUENCE</scope>
    <source>
        <strain evidence="2">CGMCC 1.15447</strain>
    </source>
</reference>
<keyword evidence="1" id="KW-0812">Transmembrane</keyword>
<proteinExistence type="predicted"/>
<evidence type="ECO:0000313" key="3">
    <source>
        <dbReference type="Proteomes" id="UP000648801"/>
    </source>
</evidence>
<organism evidence="2 3">
    <name type="scientific">Edaphobacter acidisoli</name>
    <dbReference type="NCBI Taxonomy" id="2040573"/>
    <lineage>
        <taxon>Bacteria</taxon>
        <taxon>Pseudomonadati</taxon>
        <taxon>Acidobacteriota</taxon>
        <taxon>Terriglobia</taxon>
        <taxon>Terriglobales</taxon>
        <taxon>Acidobacteriaceae</taxon>
        <taxon>Edaphobacter</taxon>
    </lineage>
</organism>
<reference evidence="2" key="1">
    <citation type="journal article" date="2014" name="Int. J. Syst. Evol. Microbiol.">
        <title>Complete genome sequence of Corynebacterium casei LMG S-19264T (=DSM 44701T), isolated from a smear-ripened cheese.</title>
        <authorList>
            <consortium name="US DOE Joint Genome Institute (JGI-PGF)"/>
            <person name="Walter F."/>
            <person name="Albersmeier A."/>
            <person name="Kalinowski J."/>
            <person name="Ruckert C."/>
        </authorList>
    </citation>
    <scope>NUCLEOTIDE SEQUENCE</scope>
    <source>
        <strain evidence="2">CGMCC 1.15447</strain>
    </source>
</reference>
<feature type="transmembrane region" description="Helical" evidence="1">
    <location>
        <begin position="109"/>
        <end position="130"/>
    </location>
</feature>
<dbReference type="AlphaFoldDB" id="A0A916W8Y0"/>
<sequence length="252" mass="27095">MSGLVSGFLMSESVVGSVAVIAVIAFAVHRELKRAGWADGERRKAVWAVAALLTAWFVVALVPSRAGFYHTGQLPTIQFGLLGPAAAVLVLFWSWPFLRRVVDAVSQQWIVGVQFYRVLGVIFLVLYAIGQLPGVFALPAGLGDMAVGLAAPAVGLAYMRSPREKAGRLRVWNLLGLLDLVVAVTTGFLTSPSRFQLLALDKPNELISAFPLVMIPVFLVPLSVLLHFASLWKLRRAAEVQRGAAAVTLPVG</sequence>
<keyword evidence="1" id="KW-1133">Transmembrane helix</keyword>
<protein>
    <submittedName>
        <fullName evidence="2">Uncharacterized protein</fullName>
    </submittedName>
</protein>
<feature type="transmembrane region" description="Helical" evidence="1">
    <location>
        <begin position="136"/>
        <end position="159"/>
    </location>
</feature>
<dbReference type="EMBL" id="BMJB01000003">
    <property type="protein sequence ID" value="GGA78698.1"/>
    <property type="molecule type" value="Genomic_DNA"/>
</dbReference>
<evidence type="ECO:0000313" key="2">
    <source>
        <dbReference type="EMBL" id="GGA78698.1"/>
    </source>
</evidence>
<name>A0A916W8Y0_9BACT</name>
<keyword evidence="3" id="KW-1185">Reference proteome</keyword>
<keyword evidence="1" id="KW-0472">Membrane</keyword>
<dbReference type="Proteomes" id="UP000648801">
    <property type="component" value="Unassembled WGS sequence"/>
</dbReference>